<gene>
    <name evidence="1" type="primary">ASK1_3</name>
    <name evidence="1" type="ORF">DSO57_1011958</name>
</gene>
<name>A0ACC2SVQ0_9FUNG</name>
<dbReference type="EMBL" id="QTSX02004302">
    <property type="protein sequence ID" value="KAJ9066182.1"/>
    <property type="molecule type" value="Genomic_DNA"/>
</dbReference>
<organism evidence="1 2">
    <name type="scientific">Entomophthora muscae</name>
    <dbReference type="NCBI Taxonomy" id="34485"/>
    <lineage>
        <taxon>Eukaryota</taxon>
        <taxon>Fungi</taxon>
        <taxon>Fungi incertae sedis</taxon>
        <taxon>Zoopagomycota</taxon>
        <taxon>Entomophthoromycotina</taxon>
        <taxon>Entomophthoromycetes</taxon>
        <taxon>Entomophthorales</taxon>
        <taxon>Entomophthoraceae</taxon>
        <taxon>Entomophthora</taxon>
    </lineage>
</organism>
<keyword evidence="2" id="KW-1185">Reference proteome</keyword>
<evidence type="ECO:0000313" key="2">
    <source>
        <dbReference type="Proteomes" id="UP001165960"/>
    </source>
</evidence>
<protein>
    <submittedName>
        <fullName evidence="1">DASH complex subunit ask1</fullName>
    </submittedName>
</protein>
<evidence type="ECO:0000313" key="1">
    <source>
        <dbReference type="EMBL" id="KAJ9066182.1"/>
    </source>
</evidence>
<sequence>MGDNRSVSRRTTLSQSSMGHYTHVRQAMVEQNITATLQDIDRTFAACHEAITHNILPVADSFITTSRSILSSIRGWQAFFNHLNADPHIDMHTPSEGSPEAEFKAPTPSMAEKAQDKRRLLSEKPILPSPSLDTPSFPDLMDEELRLSEPFIASLGNQVLSSPASLETLLFHAQPEHSSQSIPLSSSPLEPYPPPRNAADNTTSSSLTSLSIHQESLELEANLRPSRESSITSLSPVQAPDLPSPLDELSDNDDQFIVSLPEVLARLSCSSCFHEGTIKRIYELLFLHHMGLSLSQLMAQMLEFDPSLISAIINAMLSNNLVIERNNLIILALK</sequence>
<accession>A0ACC2SVQ0</accession>
<reference evidence="1" key="1">
    <citation type="submission" date="2022-04" db="EMBL/GenBank/DDBJ databases">
        <title>Genome of the entomopathogenic fungus Entomophthora muscae.</title>
        <authorList>
            <person name="Elya C."/>
            <person name="Lovett B.R."/>
            <person name="Lee E."/>
            <person name="Macias A.M."/>
            <person name="Hajek A.E."/>
            <person name="De Bivort B.L."/>
            <person name="Kasson M.T."/>
            <person name="De Fine Licht H.H."/>
            <person name="Stajich J.E."/>
        </authorList>
    </citation>
    <scope>NUCLEOTIDE SEQUENCE</scope>
    <source>
        <strain evidence="1">Berkeley</strain>
    </source>
</reference>
<dbReference type="Proteomes" id="UP001165960">
    <property type="component" value="Unassembled WGS sequence"/>
</dbReference>
<proteinExistence type="predicted"/>
<comment type="caution">
    <text evidence="1">The sequence shown here is derived from an EMBL/GenBank/DDBJ whole genome shotgun (WGS) entry which is preliminary data.</text>
</comment>